<proteinExistence type="predicted"/>
<protein>
    <submittedName>
        <fullName evidence="1">Uncharacterized protein</fullName>
    </submittedName>
</protein>
<accession>A0A2Z6M8Q6</accession>
<name>A0A2Z6M8Q6_TRISU</name>
<keyword evidence="2" id="KW-1185">Reference proteome</keyword>
<dbReference type="AlphaFoldDB" id="A0A2Z6M8Q6"/>
<evidence type="ECO:0000313" key="1">
    <source>
        <dbReference type="EMBL" id="GAU27888.1"/>
    </source>
</evidence>
<gene>
    <name evidence="1" type="ORF">TSUD_159820</name>
</gene>
<organism evidence="1 2">
    <name type="scientific">Trifolium subterraneum</name>
    <name type="common">Subterranean clover</name>
    <dbReference type="NCBI Taxonomy" id="3900"/>
    <lineage>
        <taxon>Eukaryota</taxon>
        <taxon>Viridiplantae</taxon>
        <taxon>Streptophyta</taxon>
        <taxon>Embryophyta</taxon>
        <taxon>Tracheophyta</taxon>
        <taxon>Spermatophyta</taxon>
        <taxon>Magnoliopsida</taxon>
        <taxon>eudicotyledons</taxon>
        <taxon>Gunneridae</taxon>
        <taxon>Pentapetalae</taxon>
        <taxon>rosids</taxon>
        <taxon>fabids</taxon>
        <taxon>Fabales</taxon>
        <taxon>Fabaceae</taxon>
        <taxon>Papilionoideae</taxon>
        <taxon>50 kb inversion clade</taxon>
        <taxon>NPAAA clade</taxon>
        <taxon>Hologalegina</taxon>
        <taxon>IRL clade</taxon>
        <taxon>Trifolieae</taxon>
        <taxon>Trifolium</taxon>
    </lineage>
</organism>
<dbReference type="Proteomes" id="UP000242715">
    <property type="component" value="Unassembled WGS sequence"/>
</dbReference>
<evidence type="ECO:0000313" key="2">
    <source>
        <dbReference type="Proteomes" id="UP000242715"/>
    </source>
</evidence>
<dbReference type="EMBL" id="DF973363">
    <property type="protein sequence ID" value="GAU27888.1"/>
    <property type="molecule type" value="Genomic_DNA"/>
</dbReference>
<sequence length="83" mass="9217">MSIQDSDGIAKKNLRGVYEIEGENIVGVGYEKWKLQGNIPANVSEVARYKTIMMDVGNQLDCLLAIARNDDIFGRCFGSLSYN</sequence>
<reference evidence="2" key="1">
    <citation type="journal article" date="2017" name="Front. Plant Sci.">
        <title>Climate Clever Clovers: New Paradigm to Reduce the Environmental Footprint of Ruminants by Breeding Low Methanogenic Forages Utilizing Haplotype Variation.</title>
        <authorList>
            <person name="Kaur P."/>
            <person name="Appels R."/>
            <person name="Bayer P.E."/>
            <person name="Keeble-Gagnere G."/>
            <person name="Wang J."/>
            <person name="Hirakawa H."/>
            <person name="Shirasawa K."/>
            <person name="Vercoe P."/>
            <person name="Stefanova K."/>
            <person name="Durmic Z."/>
            <person name="Nichols P."/>
            <person name="Revell C."/>
            <person name="Isobe S.N."/>
            <person name="Edwards D."/>
            <person name="Erskine W."/>
        </authorList>
    </citation>
    <scope>NUCLEOTIDE SEQUENCE [LARGE SCALE GENOMIC DNA]</scope>
    <source>
        <strain evidence="2">cv. Daliak</strain>
    </source>
</reference>